<keyword evidence="4" id="KW-1185">Reference proteome</keyword>
<dbReference type="EMBL" id="BGPR01000159">
    <property type="protein sequence ID" value="GBM00668.1"/>
    <property type="molecule type" value="Genomic_DNA"/>
</dbReference>
<sequence>MHQNHIYCESPAETCLQAADHTETIFGKVMDCHKKQGIQASSGWLDKFKNRYGISQLSIVGEKLSSNIEAGNSFIVKLEDLIVKEKLTADQIYNYDKTGLYWRALPTKTLVAENAAVAPGRKKMKNRVTILGCANASGSHRRNL</sequence>
<name>A0A4Y2CA63_ARAVE</name>
<protein>
    <submittedName>
        <fullName evidence="3">Jerky</fullName>
    </submittedName>
</protein>
<organism evidence="3 4">
    <name type="scientific">Araneus ventricosus</name>
    <name type="common">Orbweaver spider</name>
    <name type="synonym">Epeira ventricosa</name>
    <dbReference type="NCBI Taxonomy" id="182803"/>
    <lineage>
        <taxon>Eukaryota</taxon>
        <taxon>Metazoa</taxon>
        <taxon>Ecdysozoa</taxon>
        <taxon>Arthropoda</taxon>
        <taxon>Chelicerata</taxon>
        <taxon>Arachnida</taxon>
        <taxon>Araneae</taxon>
        <taxon>Araneomorphae</taxon>
        <taxon>Entelegynae</taxon>
        <taxon>Araneoidea</taxon>
        <taxon>Araneidae</taxon>
        <taxon>Araneus</taxon>
    </lineage>
</organism>
<dbReference type="PANTHER" id="PTHR19303">
    <property type="entry name" value="TRANSPOSON"/>
    <property type="match status" value="1"/>
</dbReference>
<evidence type="ECO:0000313" key="4">
    <source>
        <dbReference type="Proteomes" id="UP000499080"/>
    </source>
</evidence>
<keyword evidence="1" id="KW-0238">DNA-binding</keyword>
<reference evidence="3 4" key="1">
    <citation type="journal article" date="2019" name="Sci. Rep.">
        <title>Orb-weaving spider Araneus ventricosus genome elucidates the spidroin gene catalogue.</title>
        <authorList>
            <person name="Kono N."/>
            <person name="Nakamura H."/>
            <person name="Ohtoshi R."/>
            <person name="Moran D.A.P."/>
            <person name="Shinohara A."/>
            <person name="Yoshida Y."/>
            <person name="Fujiwara M."/>
            <person name="Mori M."/>
            <person name="Tomita M."/>
            <person name="Arakawa K."/>
        </authorList>
    </citation>
    <scope>NUCLEOTIDE SEQUENCE [LARGE SCALE GENOMIC DNA]</scope>
</reference>
<dbReference type="GO" id="GO:0003677">
    <property type="term" value="F:DNA binding"/>
    <property type="evidence" value="ECO:0007669"/>
    <property type="project" value="UniProtKB-KW"/>
</dbReference>
<accession>A0A4Y2CA63</accession>
<evidence type="ECO:0000256" key="1">
    <source>
        <dbReference type="ARBA" id="ARBA00023125"/>
    </source>
</evidence>
<gene>
    <name evidence="3" type="primary">JRK_23</name>
    <name evidence="3" type="ORF">AVEN_118018_1</name>
</gene>
<dbReference type="Proteomes" id="UP000499080">
    <property type="component" value="Unassembled WGS sequence"/>
</dbReference>
<evidence type="ECO:0000313" key="3">
    <source>
        <dbReference type="EMBL" id="GBM00668.1"/>
    </source>
</evidence>
<dbReference type="GO" id="GO:0005634">
    <property type="term" value="C:nucleus"/>
    <property type="evidence" value="ECO:0007669"/>
    <property type="project" value="TreeGrafter"/>
</dbReference>
<dbReference type="AlphaFoldDB" id="A0A4Y2CA63"/>
<dbReference type="InterPro" id="IPR006600">
    <property type="entry name" value="HTH_CenpB_DNA-bd_dom"/>
</dbReference>
<evidence type="ECO:0000259" key="2">
    <source>
        <dbReference type="Pfam" id="PF03221"/>
    </source>
</evidence>
<comment type="caution">
    <text evidence="3">The sequence shown here is derived from an EMBL/GenBank/DDBJ whole genome shotgun (WGS) entry which is preliminary data.</text>
</comment>
<dbReference type="Pfam" id="PF03221">
    <property type="entry name" value="HTH_Tnp_Tc5"/>
    <property type="match status" value="1"/>
</dbReference>
<dbReference type="PANTHER" id="PTHR19303:SF16">
    <property type="entry name" value="JERKY PROTEIN HOMOLOG-LIKE"/>
    <property type="match status" value="1"/>
</dbReference>
<proteinExistence type="predicted"/>
<feature type="domain" description="HTH CENPB-type" evidence="2">
    <location>
        <begin position="34"/>
        <end position="56"/>
    </location>
</feature>
<dbReference type="InterPro" id="IPR050863">
    <property type="entry name" value="CenT-Element_Derived"/>
</dbReference>
<dbReference type="OrthoDB" id="117511at2759"/>